<feature type="domain" description="Myb-like" evidence="2">
    <location>
        <begin position="254"/>
        <end position="316"/>
    </location>
</feature>
<dbReference type="InterPro" id="IPR044822">
    <property type="entry name" value="Myb_DNA-bind_4"/>
</dbReference>
<dbReference type="EMBL" id="BLAL01000011">
    <property type="protein sequence ID" value="GES73834.1"/>
    <property type="molecule type" value="Genomic_DNA"/>
</dbReference>
<evidence type="ECO:0000313" key="3">
    <source>
        <dbReference type="EMBL" id="GES73834.1"/>
    </source>
</evidence>
<dbReference type="Gene3D" id="1.10.10.60">
    <property type="entry name" value="Homeodomain-like"/>
    <property type="match status" value="1"/>
</dbReference>
<evidence type="ECO:0000313" key="4">
    <source>
        <dbReference type="Proteomes" id="UP000615446"/>
    </source>
</evidence>
<dbReference type="AlphaFoldDB" id="A0A8H3QE80"/>
<comment type="caution">
    <text evidence="3">The sequence shown here is derived from an EMBL/GenBank/DDBJ whole genome shotgun (WGS) entry which is preliminary data.</text>
</comment>
<feature type="compositionally biased region" description="Low complexity" evidence="1">
    <location>
        <begin position="238"/>
        <end position="251"/>
    </location>
</feature>
<dbReference type="InterPro" id="IPR001005">
    <property type="entry name" value="SANT/Myb"/>
</dbReference>
<name>A0A8H3QE80_9GLOM</name>
<protein>
    <recommendedName>
        <fullName evidence="2">Myb-like domain-containing protein</fullName>
    </recommendedName>
</protein>
<dbReference type="PROSITE" id="PS50090">
    <property type="entry name" value="MYB_LIKE"/>
    <property type="match status" value="1"/>
</dbReference>
<evidence type="ECO:0000256" key="1">
    <source>
        <dbReference type="SAM" id="MobiDB-lite"/>
    </source>
</evidence>
<dbReference type="Proteomes" id="UP000615446">
    <property type="component" value="Unassembled WGS sequence"/>
</dbReference>
<feature type="region of interest" description="Disordered" evidence="1">
    <location>
        <begin position="227"/>
        <end position="256"/>
    </location>
</feature>
<dbReference type="OrthoDB" id="10476742at2759"/>
<evidence type="ECO:0000259" key="2">
    <source>
        <dbReference type="PROSITE" id="PS50090"/>
    </source>
</evidence>
<proteinExistence type="predicted"/>
<gene>
    <name evidence="3" type="ORF">RCL2_000134700</name>
</gene>
<sequence length="342" mass="39933">MIENSPNKPVRFFYELNDAIYFIECEEFQSGANEYSDENDLINFIFLCECLNTKYRVSCKKLPITFIIQALNYILCNINLNPFEQQKREFSENDKKCLESHLKNDLAEYLGNHKTDNFLCRAFLDLYYSYESTIRQNNDYNNSNSQVLSRGKSYEYVEETVDESIDLLLRNNPTFMQYFQNNGLLENTFAVDTHTEEEHLSSETTSINEVINKVDYDKDNFQAFENNDETLTRTNPPSEGAVESSNESESSVEGKKLRPCNWSEEATNCLLTCLKNHGESVRKHGGIKWDKISAELYSHNYPFSAKMCSVKWKNMKRNKKYKSQIDEILGTKKKGKNKIKRK</sequence>
<reference evidence="3" key="1">
    <citation type="submission" date="2019-10" db="EMBL/GenBank/DDBJ databases">
        <title>Conservation and host-specific expression of non-tandemly repeated heterogenous ribosome RNA gene in arbuscular mycorrhizal fungi.</title>
        <authorList>
            <person name="Maeda T."/>
            <person name="Kobayashi Y."/>
            <person name="Nakagawa T."/>
            <person name="Ezawa T."/>
            <person name="Yamaguchi K."/>
            <person name="Bino T."/>
            <person name="Nishimoto Y."/>
            <person name="Shigenobu S."/>
            <person name="Kawaguchi M."/>
        </authorList>
    </citation>
    <scope>NUCLEOTIDE SEQUENCE</scope>
    <source>
        <strain evidence="3">HR1</strain>
    </source>
</reference>
<organism evidence="3 4">
    <name type="scientific">Rhizophagus clarus</name>
    <dbReference type="NCBI Taxonomy" id="94130"/>
    <lineage>
        <taxon>Eukaryota</taxon>
        <taxon>Fungi</taxon>
        <taxon>Fungi incertae sedis</taxon>
        <taxon>Mucoromycota</taxon>
        <taxon>Glomeromycotina</taxon>
        <taxon>Glomeromycetes</taxon>
        <taxon>Glomerales</taxon>
        <taxon>Glomeraceae</taxon>
        <taxon>Rhizophagus</taxon>
    </lineage>
</organism>
<dbReference type="Pfam" id="PF13837">
    <property type="entry name" value="Myb_DNA-bind_4"/>
    <property type="match status" value="1"/>
</dbReference>
<accession>A0A8H3QE80</accession>